<keyword evidence="5" id="KW-0328">Glycosyltransferase</keyword>
<feature type="transmembrane region" description="Helical" evidence="21">
    <location>
        <begin position="21"/>
        <end position="44"/>
    </location>
</feature>
<comment type="catalytic activity">
    <reaction evidence="20">
        <text>[GlcNAc-(1-&gt;4)-Mur2Ac(oyl-L-Ala-gamma-D-Glu-L-Lys-D-Ala-D-Ala)](n)-di-trans,octa-cis-undecaprenyl diphosphate + beta-D-GlcNAc-(1-&gt;4)-Mur2Ac(oyl-L-Ala-gamma-D-Glu-L-Lys-D-Ala-D-Ala)-di-trans,octa-cis-undecaprenyl diphosphate = [GlcNAc-(1-&gt;4)-Mur2Ac(oyl-L-Ala-gamma-D-Glu-L-Lys-D-Ala-D-Ala)](n+1)-di-trans,octa-cis-undecaprenyl diphosphate + di-trans,octa-cis-undecaprenyl diphosphate + H(+)</text>
        <dbReference type="Rhea" id="RHEA:23708"/>
        <dbReference type="Rhea" id="RHEA-COMP:9602"/>
        <dbReference type="Rhea" id="RHEA-COMP:9603"/>
        <dbReference type="ChEBI" id="CHEBI:15378"/>
        <dbReference type="ChEBI" id="CHEBI:58405"/>
        <dbReference type="ChEBI" id="CHEBI:60033"/>
        <dbReference type="ChEBI" id="CHEBI:78435"/>
        <dbReference type="EC" id="2.4.99.28"/>
    </reaction>
</comment>
<evidence type="ECO:0000256" key="1">
    <source>
        <dbReference type="ARBA" id="ARBA00004651"/>
    </source>
</evidence>
<dbReference type="GO" id="GO:0008360">
    <property type="term" value="P:regulation of cell shape"/>
    <property type="evidence" value="ECO:0007669"/>
    <property type="project" value="UniProtKB-KW"/>
</dbReference>
<protein>
    <recommendedName>
        <fullName evidence="17">Probable peptidoglycan glycosyltransferase FtsW</fullName>
        <ecNumber evidence="19">2.4.99.28</ecNumber>
    </recommendedName>
    <alternativeName>
        <fullName evidence="18">Cell division protein FtsW</fullName>
    </alternativeName>
    <alternativeName>
        <fullName evidence="15">Cell wall polymerase</fullName>
    </alternativeName>
    <alternativeName>
        <fullName evidence="14">Peptidoglycan polymerase</fullName>
    </alternativeName>
</protein>
<evidence type="ECO:0000256" key="14">
    <source>
        <dbReference type="ARBA" id="ARBA00032370"/>
    </source>
</evidence>
<keyword evidence="12" id="KW-0131">Cell cycle</keyword>
<dbReference type="GO" id="GO:0008955">
    <property type="term" value="F:peptidoglycan glycosyltransferase activity"/>
    <property type="evidence" value="ECO:0007669"/>
    <property type="project" value="UniProtKB-EC"/>
</dbReference>
<dbReference type="RefSeq" id="WP_369059348.1">
    <property type="nucleotide sequence ID" value="NZ_CP158375.1"/>
</dbReference>
<comment type="similarity">
    <text evidence="16">Belongs to the SEDS family. FtsW subfamily.</text>
</comment>
<feature type="transmembrane region" description="Helical" evidence="21">
    <location>
        <begin position="317"/>
        <end position="338"/>
    </location>
</feature>
<dbReference type="PANTHER" id="PTHR30474">
    <property type="entry name" value="CELL CYCLE PROTEIN"/>
    <property type="match status" value="1"/>
</dbReference>
<evidence type="ECO:0000256" key="3">
    <source>
        <dbReference type="ARBA" id="ARBA00022475"/>
    </source>
</evidence>
<comment type="subcellular location">
    <subcellularLocation>
        <location evidence="1">Cell membrane</location>
        <topology evidence="1">Multi-pass membrane protein</topology>
    </subcellularLocation>
</comment>
<organism evidence="22">
    <name type="scientific">Caulobacter sp. 73W</name>
    <dbReference type="NCBI Taxonomy" id="3161137"/>
    <lineage>
        <taxon>Bacteria</taxon>
        <taxon>Pseudomonadati</taxon>
        <taxon>Pseudomonadota</taxon>
        <taxon>Alphaproteobacteria</taxon>
        <taxon>Caulobacterales</taxon>
        <taxon>Caulobacteraceae</taxon>
        <taxon>Caulobacter</taxon>
    </lineage>
</organism>
<feature type="transmembrane region" description="Helical" evidence="21">
    <location>
        <begin position="182"/>
        <end position="204"/>
    </location>
</feature>
<dbReference type="AlphaFoldDB" id="A0AB39KSP2"/>
<evidence type="ECO:0000313" key="22">
    <source>
        <dbReference type="EMBL" id="XDO96506.1"/>
    </source>
</evidence>
<keyword evidence="9" id="KW-0573">Peptidoglycan synthesis</keyword>
<feature type="transmembrane region" description="Helical" evidence="21">
    <location>
        <begin position="284"/>
        <end position="305"/>
    </location>
</feature>
<evidence type="ECO:0000256" key="7">
    <source>
        <dbReference type="ARBA" id="ARBA00022692"/>
    </source>
</evidence>
<dbReference type="GO" id="GO:0009252">
    <property type="term" value="P:peptidoglycan biosynthetic process"/>
    <property type="evidence" value="ECO:0007669"/>
    <property type="project" value="UniProtKB-KW"/>
</dbReference>
<sequence>MSGERNNAHAFARTDQSRFGVWWWTTDHWLLGGVAALIVVGVLLSFASSPAAALRMGIDDPFHFALRQCVFAGAASVILIAASMLTPRGVRRTAFFVYIVAILIMAALPFIGHTAKGAARWVAIGGFTLQPSEFMKPALIVLVSWMFAEGQKGEGVPGVSIAFGLYGLAVALLLIQPDVGQTVLITVAFGAAFWMAGVPLSWIMGLGALALSGLVSTYFIFDHVRARVTKFLSPEQADTHQITRASEAISAGGLFGRGPGEGVMKRHVPDLHTDFIYSVAAEEYGLVFSLALISLFSFVVVRGLYKAMKLSDPFEQVAAAGLFVLVGQQAIINVAVNLNLIPTKGMTLPFISYGGSSMLAMGLTLGMALALTRRRPGAYSSTDALARAGAFA</sequence>
<keyword evidence="4" id="KW-0132">Cell division</keyword>
<keyword evidence="11 21" id="KW-0472">Membrane</keyword>
<evidence type="ECO:0000256" key="4">
    <source>
        <dbReference type="ARBA" id="ARBA00022618"/>
    </source>
</evidence>
<keyword evidence="3" id="KW-1003">Cell membrane</keyword>
<comment type="pathway">
    <text evidence="2">Cell wall biogenesis; peptidoglycan biosynthesis.</text>
</comment>
<feature type="transmembrane region" description="Helical" evidence="21">
    <location>
        <begin position="94"/>
        <end position="112"/>
    </location>
</feature>
<proteinExistence type="inferred from homology"/>
<feature type="transmembrane region" description="Helical" evidence="21">
    <location>
        <begin position="64"/>
        <end position="82"/>
    </location>
</feature>
<evidence type="ECO:0000256" key="12">
    <source>
        <dbReference type="ARBA" id="ARBA00023306"/>
    </source>
</evidence>
<dbReference type="GO" id="GO:0032153">
    <property type="term" value="C:cell division site"/>
    <property type="evidence" value="ECO:0007669"/>
    <property type="project" value="TreeGrafter"/>
</dbReference>
<dbReference type="InterPro" id="IPR001182">
    <property type="entry name" value="FtsW/RodA"/>
</dbReference>
<feature type="transmembrane region" description="Helical" evidence="21">
    <location>
        <begin position="155"/>
        <end position="175"/>
    </location>
</feature>
<reference evidence="22" key="1">
    <citation type="submission" date="2024-06" db="EMBL/GenBank/DDBJ databases">
        <title>Caulobacter inopinatus, sp. nov.</title>
        <authorList>
            <person name="Donachie S.P."/>
        </authorList>
    </citation>
    <scope>NUCLEOTIDE SEQUENCE</scope>
    <source>
        <strain evidence="22">73W</strain>
    </source>
</reference>
<keyword evidence="13" id="KW-0961">Cell wall biogenesis/degradation</keyword>
<keyword evidence="8" id="KW-0133">Cell shape</keyword>
<evidence type="ECO:0000256" key="6">
    <source>
        <dbReference type="ARBA" id="ARBA00022679"/>
    </source>
</evidence>
<evidence type="ECO:0000256" key="10">
    <source>
        <dbReference type="ARBA" id="ARBA00022989"/>
    </source>
</evidence>
<dbReference type="EMBL" id="CP158375">
    <property type="protein sequence ID" value="XDO96506.1"/>
    <property type="molecule type" value="Genomic_DNA"/>
</dbReference>
<accession>A0AB39KSP2</accession>
<keyword evidence="6" id="KW-0808">Transferase</keyword>
<dbReference type="InterPro" id="IPR013437">
    <property type="entry name" value="FtsW"/>
</dbReference>
<evidence type="ECO:0000256" key="11">
    <source>
        <dbReference type="ARBA" id="ARBA00023136"/>
    </source>
</evidence>
<evidence type="ECO:0000256" key="9">
    <source>
        <dbReference type="ARBA" id="ARBA00022984"/>
    </source>
</evidence>
<dbReference type="GO" id="GO:0005886">
    <property type="term" value="C:plasma membrane"/>
    <property type="evidence" value="ECO:0007669"/>
    <property type="project" value="UniProtKB-SubCell"/>
</dbReference>
<evidence type="ECO:0000256" key="20">
    <source>
        <dbReference type="ARBA" id="ARBA00049902"/>
    </source>
</evidence>
<evidence type="ECO:0000256" key="8">
    <source>
        <dbReference type="ARBA" id="ARBA00022960"/>
    </source>
</evidence>
<dbReference type="Pfam" id="PF01098">
    <property type="entry name" value="FTSW_RODA_SPOVE"/>
    <property type="match status" value="1"/>
</dbReference>
<dbReference type="PANTHER" id="PTHR30474:SF2">
    <property type="entry name" value="PEPTIDOGLYCAN GLYCOSYLTRANSFERASE FTSW-RELATED"/>
    <property type="match status" value="1"/>
</dbReference>
<evidence type="ECO:0000256" key="19">
    <source>
        <dbReference type="ARBA" id="ARBA00044770"/>
    </source>
</evidence>
<evidence type="ECO:0000256" key="2">
    <source>
        <dbReference type="ARBA" id="ARBA00004752"/>
    </source>
</evidence>
<evidence type="ECO:0000256" key="18">
    <source>
        <dbReference type="ARBA" id="ARBA00041418"/>
    </source>
</evidence>
<evidence type="ECO:0000256" key="15">
    <source>
        <dbReference type="ARBA" id="ARBA00033270"/>
    </source>
</evidence>
<evidence type="ECO:0000256" key="21">
    <source>
        <dbReference type="SAM" id="Phobius"/>
    </source>
</evidence>
<evidence type="ECO:0000256" key="16">
    <source>
        <dbReference type="ARBA" id="ARBA00038053"/>
    </source>
</evidence>
<dbReference type="GO" id="GO:0071555">
    <property type="term" value="P:cell wall organization"/>
    <property type="evidence" value="ECO:0007669"/>
    <property type="project" value="UniProtKB-KW"/>
</dbReference>
<feature type="transmembrane region" description="Helical" evidence="21">
    <location>
        <begin position="350"/>
        <end position="371"/>
    </location>
</feature>
<dbReference type="GO" id="GO:0015648">
    <property type="term" value="F:lipid-linked peptidoglycan transporter activity"/>
    <property type="evidence" value="ECO:0007669"/>
    <property type="project" value="TreeGrafter"/>
</dbReference>
<keyword evidence="7 21" id="KW-0812">Transmembrane</keyword>
<dbReference type="EC" id="2.4.99.28" evidence="19"/>
<evidence type="ECO:0000256" key="13">
    <source>
        <dbReference type="ARBA" id="ARBA00023316"/>
    </source>
</evidence>
<name>A0AB39KSP2_9CAUL</name>
<keyword evidence="10 21" id="KW-1133">Transmembrane helix</keyword>
<evidence type="ECO:0000256" key="17">
    <source>
        <dbReference type="ARBA" id="ARBA00041185"/>
    </source>
</evidence>
<evidence type="ECO:0000256" key="5">
    <source>
        <dbReference type="ARBA" id="ARBA00022676"/>
    </source>
</evidence>
<gene>
    <name evidence="22" type="primary">ftsW</name>
    <name evidence="22" type="ORF">ABOZ73_17315</name>
</gene>
<dbReference type="NCBIfam" id="TIGR02614">
    <property type="entry name" value="ftsW"/>
    <property type="match status" value="1"/>
</dbReference>
<dbReference type="GO" id="GO:0051301">
    <property type="term" value="P:cell division"/>
    <property type="evidence" value="ECO:0007669"/>
    <property type="project" value="UniProtKB-KW"/>
</dbReference>